<dbReference type="Proteomes" id="UP000055060">
    <property type="component" value="Unassembled WGS sequence"/>
</dbReference>
<dbReference type="AlphaFoldDB" id="A0A0S7BEU1"/>
<keyword evidence="1" id="KW-0378">Hydrolase</keyword>
<dbReference type="InterPro" id="IPR023214">
    <property type="entry name" value="HAD_sf"/>
</dbReference>
<organism evidence="2">
    <name type="scientific">Longilinea arvoryzae</name>
    <dbReference type="NCBI Taxonomy" id="360412"/>
    <lineage>
        <taxon>Bacteria</taxon>
        <taxon>Bacillati</taxon>
        <taxon>Chloroflexota</taxon>
        <taxon>Anaerolineae</taxon>
        <taxon>Anaerolineales</taxon>
        <taxon>Anaerolineaceae</taxon>
        <taxon>Longilinea</taxon>
    </lineage>
</organism>
<dbReference type="InterPro" id="IPR006439">
    <property type="entry name" value="HAD-SF_hydro_IA"/>
</dbReference>
<name>A0A0S7BEU1_9CHLR</name>
<evidence type="ECO:0000256" key="1">
    <source>
        <dbReference type="ARBA" id="ARBA00022801"/>
    </source>
</evidence>
<gene>
    <name evidence="2" type="ORF">LARV_00304</name>
</gene>
<accession>A0A0S7BEU1</accession>
<dbReference type="PANTHER" id="PTHR43316:SF3">
    <property type="entry name" value="HALOACID DEHALOGENASE, TYPE II (AFU_ORTHOLOGUE AFUA_2G07750)-RELATED"/>
    <property type="match status" value="1"/>
</dbReference>
<keyword evidence="3" id="KW-1185">Reference proteome</keyword>
<dbReference type="PRINTS" id="PR00413">
    <property type="entry name" value="HADHALOGNASE"/>
</dbReference>
<dbReference type="NCBIfam" id="TIGR01549">
    <property type="entry name" value="HAD-SF-IA-v1"/>
    <property type="match status" value="1"/>
</dbReference>
<evidence type="ECO:0000313" key="2">
    <source>
        <dbReference type="EMBL" id="GAP12568.1"/>
    </source>
</evidence>
<protein>
    <submittedName>
        <fullName evidence="2">Haloacid dehalogenase superfamily, subfamily IA, variant 1</fullName>
    </submittedName>
</protein>
<proteinExistence type="predicted"/>
<dbReference type="Pfam" id="PF00702">
    <property type="entry name" value="Hydrolase"/>
    <property type="match status" value="1"/>
</dbReference>
<sequence>MAIRVIFFDFGYVLATPTPGLDPRYLYLDWDGMARIAVDPLLAPYLRPGVGPAELSGVFERDYFQRFISLENGGLIVPRSSEILRGLLPKIFSHALNGDQYERLLSHIDTMKYMRIDPAAGKVLRALTNLNFKLGIISNMMLPGALLERLLQSEGLRGLFGPVIVSSETGYLKPHPRIFEYALDAGGWKPEEALFVGDTYKQDVVGARSVGMRVIWLNSRNEPTTQAGQNPPDAIIHSLEELLEADL</sequence>
<evidence type="ECO:0000313" key="3">
    <source>
        <dbReference type="Proteomes" id="UP000055060"/>
    </source>
</evidence>
<dbReference type="InterPro" id="IPR051540">
    <property type="entry name" value="S-2-haloacid_dehalogenase"/>
</dbReference>
<dbReference type="PANTHER" id="PTHR43316">
    <property type="entry name" value="HYDROLASE, HALOACID DELAHOGENASE-RELATED"/>
    <property type="match status" value="1"/>
</dbReference>
<dbReference type="GO" id="GO:0016787">
    <property type="term" value="F:hydrolase activity"/>
    <property type="evidence" value="ECO:0007669"/>
    <property type="project" value="UniProtKB-KW"/>
</dbReference>
<reference evidence="2" key="1">
    <citation type="submission" date="2015-07" db="EMBL/GenBank/DDBJ databases">
        <title>Draft Genome Sequences of Anaerolinea thermolimosa IMO-1, Bellilinea caldifistulae GOMI-1, Leptolinea tardivitalis YMTK-2, Levilinea saccharolytica KIBI-1,Longilinea arvoryzae KOME-1, Previously Described as Members of the Anaerolineaceae (Chloroflexi).</title>
        <authorList>
            <person name="Sekiguchi Y."/>
            <person name="Ohashi A."/>
            <person name="Matsuura N."/>
            <person name="Tourlousse M.D."/>
        </authorList>
    </citation>
    <scope>NUCLEOTIDE SEQUENCE [LARGE SCALE GENOMIC DNA]</scope>
    <source>
        <strain evidence="2">KOME-1</strain>
    </source>
</reference>
<dbReference type="InterPro" id="IPR036412">
    <property type="entry name" value="HAD-like_sf"/>
</dbReference>
<dbReference type="SUPFAM" id="SSF56784">
    <property type="entry name" value="HAD-like"/>
    <property type="match status" value="1"/>
</dbReference>
<dbReference type="RefSeq" id="WP_075071981.1">
    <property type="nucleotide sequence ID" value="NZ_DF967972.1"/>
</dbReference>
<dbReference type="EMBL" id="DF967972">
    <property type="protein sequence ID" value="GAP12568.1"/>
    <property type="molecule type" value="Genomic_DNA"/>
</dbReference>
<dbReference type="STRING" id="360412.LARV_00304"/>
<dbReference type="OrthoDB" id="9802350at2"/>
<dbReference type="Gene3D" id="3.40.50.1000">
    <property type="entry name" value="HAD superfamily/HAD-like"/>
    <property type="match status" value="1"/>
</dbReference>